<reference evidence="2 3" key="1">
    <citation type="journal article" date="2019" name="Int. J. Syst. Evol. Microbiol.">
        <title>The Global Catalogue of Microorganisms (GCM) 10K type strain sequencing project: providing services to taxonomists for standard genome sequencing and annotation.</title>
        <authorList>
            <consortium name="The Broad Institute Genomics Platform"/>
            <consortium name="The Broad Institute Genome Sequencing Center for Infectious Disease"/>
            <person name="Wu L."/>
            <person name="Ma J."/>
        </authorList>
    </citation>
    <scope>NUCLEOTIDE SEQUENCE [LARGE SCALE GENOMIC DNA]</scope>
    <source>
        <strain evidence="2 3">JCM 16021</strain>
    </source>
</reference>
<organism evidence="2 3">
    <name type="scientific">Nocardioides bigeumensis</name>
    <dbReference type="NCBI Taxonomy" id="433657"/>
    <lineage>
        <taxon>Bacteria</taxon>
        <taxon>Bacillati</taxon>
        <taxon>Actinomycetota</taxon>
        <taxon>Actinomycetes</taxon>
        <taxon>Propionibacteriales</taxon>
        <taxon>Nocardioidaceae</taxon>
        <taxon>Nocardioides</taxon>
    </lineage>
</organism>
<evidence type="ECO:0000313" key="2">
    <source>
        <dbReference type="EMBL" id="GAA2120672.1"/>
    </source>
</evidence>
<evidence type="ECO:0000313" key="3">
    <source>
        <dbReference type="Proteomes" id="UP001500575"/>
    </source>
</evidence>
<dbReference type="Pfam" id="PF07969">
    <property type="entry name" value="Amidohydro_3"/>
    <property type="match status" value="1"/>
</dbReference>
<keyword evidence="3" id="KW-1185">Reference proteome</keyword>
<feature type="domain" description="Amidohydrolase 3" evidence="1">
    <location>
        <begin position="44"/>
        <end position="506"/>
    </location>
</feature>
<dbReference type="InterPro" id="IPR032466">
    <property type="entry name" value="Metal_Hydrolase"/>
</dbReference>
<dbReference type="EMBL" id="BAAAQQ010000007">
    <property type="protein sequence ID" value="GAA2120672.1"/>
    <property type="molecule type" value="Genomic_DNA"/>
</dbReference>
<dbReference type="InterPro" id="IPR011059">
    <property type="entry name" value="Metal-dep_hydrolase_composite"/>
</dbReference>
<protein>
    <submittedName>
        <fullName evidence="2">Amidohydrolase</fullName>
    </submittedName>
</protein>
<comment type="caution">
    <text evidence="2">The sequence shown here is derived from an EMBL/GenBank/DDBJ whole genome shotgun (WGS) entry which is preliminary data.</text>
</comment>
<dbReference type="InterPro" id="IPR013108">
    <property type="entry name" value="Amidohydro_3"/>
</dbReference>
<proteinExistence type="predicted"/>
<dbReference type="PANTHER" id="PTHR22642">
    <property type="entry name" value="IMIDAZOLONEPROPIONASE"/>
    <property type="match status" value="1"/>
</dbReference>
<dbReference type="SUPFAM" id="SSF51338">
    <property type="entry name" value="Composite domain of metallo-dependent hydrolases"/>
    <property type="match status" value="1"/>
</dbReference>
<dbReference type="Gene3D" id="3.10.310.70">
    <property type="match status" value="1"/>
</dbReference>
<accession>A0ABN2Y245</accession>
<name>A0ABN2Y245_9ACTN</name>
<dbReference type="InterPro" id="IPR033932">
    <property type="entry name" value="YtcJ-like"/>
</dbReference>
<dbReference type="RefSeq" id="WP_344302987.1">
    <property type="nucleotide sequence ID" value="NZ_BAAAQQ010000007.1"/>
</dbReference>
<dbReference type="Gene3D" id="3.20.20.140">
    <property type="entry name" value="Metal-dependent hydrolases"/>
    <property type="match status" value="1"/>
</dbReference>
<dbReference type="SUPFAM" id="SSF51556">
    <property type="entry name" value="Metallo-dependent hydrolases"/>
    <property type="match status" value="1"/>
</dbReference>
<gene>
    <name evidence="2" type="ORF">GCM10009843_14260</name>
</gene>
<evidence type="ECO:0000259" key="1">
    <source>
        <dbReference type="Pfam" id="PF07969"/>
    </source>
</evidence>
<dbReference type="PANTHER" id="PTHR22642:SF2">
    <property type="entry name" value="PROTEIN LONG AFTER FAR-RED 3"/>
    <property type="match status" value="1"/>
</dbReference>
<dbReference type="Gene3D" id="2.30.40.10">
    <property type="entry name" value="Urease, subunit C, domain 1"/>
    <property type="match status" value="1"/>
</dbReference>
<sequence>MKVLLHGGTVLTSDGTVSALATDGGTVAWLGDDDRAAAYDGADEVVDLQGALVAPAFVDSHLHLVQTGRLLDGLDLSGCSDKDDLLGRVAAHVAARPGDAVVIGAGWDETRWPERTLPTADELERVAPGRRLYLSRVDGHSAIVSHALLAETPQVITQEGWAATGRLERRAKHTVSDKLADLDGPEQRLDAARRAVASLAAHGVGAFHENAAPHIGPEYELDLVRRAAAEGGLHVTAYWGELGAFDKVERLGVSGLAGDLVADGAVGSRTAAMTDAYADLDGHCGHGYLDAIQIADHVVGCTERGLQGGFHCIGDAALAAVEEGFARAAERVGADAVRAARHRLEHCEMPSPEAIEVFARLGVVASVQPMFDGLWGGPEGMYAERLGHRWEAMNPFATLAGAGVAVAFGSDSPVTSPEPWGAVRAAVHHQNPAFRMSPRDAFAAHTAGGWHAAGLDGRGRIAVGAAATYAVWSPTAGLDAHGLPVLEPGADLPLCLRTVVDGRTVFPHQEHT</sequence>
<dbReference type="Proteomes" id="UP001500575">
    <property type="component" value="Unassembled WGS sequence"/>
</dbReference>
<dbReference type="CDD" id="cd01300">
    <property type="entry name" value="YtcJ_like"/>
    <property type="match status" value="1"/>
</dbReference>